<evidence type="ECO:0000313" key="2">
    <source>
        <dbReference type="EMBL" id="CDC05516.1"/>
    </source>
</evidence>
<feature type="transmembrane region" description="Helical" evidence="1">
    <location>
        <begin position="114"/>
        <end position="131"/>
    </location>
</feature>
<keyword evidence="1" id="KW-0472">Membrane</keyword>
<dbReference type="Proteomes" id="UP000018168">
    <property type="component" value="Unassembled WGS sequence"/>
</dbReference>
<organism evidence="2 3">
    <name type="scientific">[Clostridium] leptum CAG:27</name>
    <dbReference type="NCBI Taxonomy" id="1263068"/>
    <lineage>
        <taxon>Bacteria</taxon>
        <taxon>Bacillati</taxon>
        <taxon>Bacillota</taxon>
        <taxon>Clostridia</taxon>
        <taxon>Eubacteriales</taxon>
        <taxon>Oscillospiraceae</taxon>
        <taxon>Oscillospiraceae incertae sedis</taxon>
    </lineage>
</organism>
<accession>R6NH64</accession>
<reference evidence="2" key="1">
    <citation type="submission" date="2012-11" db="EMBL/GenBank/DDBJ databases">
        <title>Dependencies among metagenomic species, viruses, plasmids and units of genetic variation.</title>
        <authorList>
            <person name="Nielsen H.B."/>
            <person name="Almeida M."/>
            <person name="Juncker A.S."/>
            <person name="Rasmussen S."/>
            <person name="Li J."/>
            <person name="Sunagawa S."/>
            <person name="Plichta D."/>
            <person name="Gautier L."/>
            <person name="Le Chatelier E."/>
            <person name="Peletier E."/>
            <person name="Bonde I."/>
            <person name="Nielsen T."/>
            <person name="Manichanh C."/>
            <person name="Arumugam M."/>
            <person name="Batto J."/>
            <person name="Santos M.B.Q.D."/>
            <person name="Blom N."/>
            <person name="Borruel N."/>
            <person name="Burgdorf K.S."/>
            <person name="Boumezbeur F."/>
            <person name="Casellas F."/>
            <person name="Dore J."/>
            <person name="Guarner F."/>
            <person name="Hansen T."/>
            <person name="Hildebrand F."/>
            <person name="Kaas R.S."/>
            <person name="Kennedy S."/>
            <person name="Kristiansen K."/>
            <person name="Kultima J.R."/>
            <person name="Leonard P."/>
            <person name="Levenez F."/>
            <person name="Lund O."/>
            <person name="Moumen B."/>
            <person name="Le Paslier D."/>
            <person name="Pons N."/>
            <person name="Pedersen O."/>
            <person name="Prifti E."/>
            <person name="Qin J."/>
            <person name="Raes J."/>
            <person name="Tap J."/>
            <person name="Tims S."/>
            <person name="Ussery D.W."/>
            <person name="Yamada T."/>
            <person name="MetaHit consortium"/>
            <person name="Renault P."/>
            <person name="Sicheritz-Ponten T."/>
            <person name="Bork P."/>
            <person name="Wang J."/>
            <person name="Brunak S."/>
            <person name="Ehrlich S.D."/>
        </authorList>
    </citation>
    <scope>NUCLEOTIDE SEQUENCE [LARGE SCALE GENOMIC DNA]</scope>
</reference>
<sequence length="292" mass="31929">MSGYHQAGQIQLVADLILSLGRAAHRDGFQSHHWLFGFLHGYLKGRGFALIGHGNGLFSCGGGIKATDFIAGYCGFIACAVMSGYHQASQIQFLADLILGLVRAAHRDGFQSDLGFLTVFFVQISINLLNFGQSQSAVINHNFGYVALIVPILRVASYRISSYVSNIVFYVCKYCGAIVSIHYLLVSNINSLTGAIFYDHRGAEAIANIFRTLIQHKPAVIRGASAAKSCVNIALGRRYDKFAPASAVLMEIKQRDIVSAHRIGTVGFAGRYDHNCGFRCLIKIVKRKLHTV</sequence>
<evidence type="ECO:0000256" key="1">
    <source>
        <dbReference type="SAM" id="Phobius"/>
    </source>
</evidence>
<protein>
    <submittedName>
        <fullName evidence="2">Uncharacterized protein</fullName>
    </submittedName>
</protein>
<name>R6NH64_9FIRM</name>
<feature type="transmembrane region" description="Helical" evidence="1">
    <location>
        <begin position="143"/>
        <end position="161"/>
    </location>
</feature>
<comment type="caution">
    <text evidence="2">The sequence shown here is derived from an EMBL/GenBank/DDBJ whole genome shotgun (WGS) entry which is preliminary data.</text>
</comment>
<keyword evidence="1" id="KW-0812">Transmembrane</keyword>
<gene>
    <name evidence="2" type="ORF">BN578_00985</name>
</gene>
<evidence type="ECO:0000313" key="3">
    <source>
        <dbReference type="Proteomes" id="UP000018168"/>
    </source>
</evidence>
<dbReference type="AlphaFoldDB" id="R6NH64"/>
<proteinExistence type="predicted"/>
<dbReference type="EMBL" id="CBEP010000120">
    <property type="protein sequence ID" value="CDC05516.1"/>
    <property type="molecule type" value="Genomic_DNA"/>
</dbReference>
<feature type="transmembrane region" description="Helical" evidence="1">
    <location>
        <begin position="167"/>
        <end position="186"/>
    </location>
</feature>
<keyword evidence="1" id="KW-1133">Transmembrane helix</keyword>